<evidence type="ECO:0000256" key="1">
    <source>
        <dbReference type="SAM" id="SignalP"/>
    </source>
</evidence>
<dbReference type="GO" id="GO:0046872">
    <property type="term" value="F:metal ion binding"/>
    <property type="evidence" value="ECO:0007669"/>
    <property type="project" value="InterPro"/>
</dbReference>
<gene>
    <name evidence="2" type="primary">znuA</name>
    <name evidence="2" type="ORF">GCM10007894_03940</name>
</gene>
<dbReference type="RefSeq" id="WP_095497968.1">
    <property type="nucleotide sequence ID" value="NZ_BSPO01000001.1"/>
</dbReference>
<name>A0AA37TJ37_9GAMM</name>
<dbReference type="InterPro" id="IPR050492">
    <property type="entry name" value="Bact_metal-bind_prot9"/>
</dbReference>
<protein>
    <submittedName>
        <fullName evidence="2">Zinc ABC transporter substrate-binding protein</fullName>
    </submittedName>
</protein>
<reference evidence="2 3" key="1">
    <citation type="journal article" date="2014" name="Int. J. Syst. Evol. Microbiol.">
        <title>Complete genome sequence of Corynebacterium casei LMG S-19264T (=DSM 44701T), isolated from a smear-ripened cheese.</title>
        <authorList>
            <consortium name="US DOE Joint Genome Institute (JGI-PGF)"/>
            <person name="Walter F."/>
            <person name="Albersmeier A."/>
            <person name="Kalinowski J."/>
            <person name="Ruckert C."/>
        </authorList>
    </citation>
    <scope>NUCLEOTIDE SEQUENCE [LARGE SCALE GENOMIC DNA]</scope>
    <source>
        <strain evidence="2 3">NBRC 112785</strain>
    </source>
</reference>
<dbReference type="Pfam" id="PF01297">
    <property type="entry name" value="ZnuA"/>
    <property type="match status" value="1"/>
</dbReference>
<dbReference type="CDD" id="cd01145">
    <property type="entry name" value="TroA_c"/>
    <property type="match status" value="1"/>
</dbReference>
<sequence>MRINSKFVAAAFIAAFSPQALANVTVFACEPEYGALAKEIAPQAKIYNATTALQDPHQVQARPSLISQLRRADLAICAGADLEIGWLPMVQMKANNPEVRNGQSGMLFASDVIENLDIPASVDRSMGDVHALGNPHMHFDPKRMLQVAEEVNNRLASIDPDNAASYQANLDDFSKRWQTATEQWQTKAASLKGSKVIGYHSSFRYLYNWLGMKQVADLEPKPGLPPTSAHLAKLVKVAEQQKPIGIIVASYQDPRGAEWLENRTGVKGEILPMSVGADDSVTDLFTLYDSVINKLLELKSNHG</sequence>
<keyword evidence="3" id="KW-1185">Reference proteome</keyword>
<feature type="signal peptide" evidence="1">
    <location>
        <begin position="1"/>
        <end position="22"/>
    </location>
</feature>
<dbReference type="PROSITE" id="PS51257">
    <property type="entry name" value="PROKAR_LIPOPROTEIN"/>
    <property type="match status" value="1"/>
</dbReference>
<dbReference type="InterPro" id="IPR006127">
    <property type="entry name" value="ZnuA-like"/>
</dbReference>
<dbReference type="SUPFAM" id="SSF53807">
    <property type="entry name" value="Helical backbone' metal receptor"/>
    <property type="match status" value="1"/>
</dbReference>
<keyword evidence="1" id="KW-0732">Signal</keyword>
<dbReference type="AlphaFoldDB" id="A0AA37TJ37"/>
<dbReference type="Gene3D" id="3.40.50.1980">
    <property type="entry name" value="Nitrogenase molybdenum iron protein domain"/>
    <property type="match status" value="2"/>
</dbReference>
<feature type="chain" id="PRO_5041382157" evidence="1">
    <location>
        <begin position="23"/>
        <end position="303"/>
    </location>
</feature>
<organism evidence="2 3">
    <name type="scientific">Paraferrimonas haliotis</name>
    <dbReference type="NCBI Taxonomy" id="2013866"/>
    <lineage>
        <taxon>Bacteria</taxon>
        <taxon>Pseudomonadati</taxon>
        <taxon>Pseudomonadota</taxon>
        <taxon>Gammaproteobacteria</taxon>
        <taxon>Alteromonadales</taxon>
        <taxon>Ferrimonadaceae</taxon>
        <taxon>Paraferrimonas</taxon>
    </lineage>
</organism>
<evidence type="ECO:0000313" key="2">
    <source>
        <dbReference type="EMBL" id="GLS82417.1"/>
    </source>
</evidence>
<evidence type="ECO:0000313" key="3">
    <source>
        <dbReference type="Proteomes" id="UP001157439"/>
    </source>
</evidence>
<dbReference type="PANTHER" id="PTHR42953">
    <property type="entry name" value="HIGH-AFFINITY ZINC UPTAKE SYSTEM PROTEIN ZNUA-RELATED"/>
    <property type="match status" value="1"/>
</dbReference>
<dbReference type="GO" id="GO:0030001">
    <property type="term" value="P:metal ion transport"/>
    <property type="evidence" value="ECO:0007669"/>
    <property type="project" value="InterPro"/>
</dbReference>
<accession>A0AA37TJ37</accession>
<dbReference type="PANTHER" id="PTHR42953:SF2">
    <property type="entry name" value="ADHESION PROTEIN"/>
    <property type="match status" value="1"/>
</dbReference>
<comment type="caution">
    <text evidence="2">The sequence shown here is derived from an EMBL/GenBank/DDBJ whole genome shotgun (WGS) entry which is preliminary data.</text>
</comment>
<dbReference type="Proteomes" id="UP001157439">
    <property type="component" value="Unassembled WGS sequence"/>
</dbReference>
<proteinExistence type="predicted"/>
<dbReference type="EMBL" id="BSPO01000001">
    <property type="protein sequence ID" value="GLS82417.1"/>
    <property type="molecule type" value="Genomic_DNA"/>
</dbReference>